<dbReference type="AlphaFoldDB" id="A0A2H0V5U0"/>
<organism evidence="1 2">
    <name type="scientific">Candidatus Falkowbacteria bacterium CG10_big_fil_rev_8_21_14_0_10_39_11</name>
    <dbReference type="NCBI Taxonomy" id="1974565"/>
    <lineage>
        <taxon>Bacteria</taxon>
        <taxon>Candidatus Falkowiibacteriota</taxon>
    </lineage>
</organism>
<gene>
    <name evidence="1" type="ORF">COT97_01195</name>
</gene>
<evidence type="ECO:0000313" key="2">
    <source>
        <dbReference type="Proteomes" id="UP000229901"/>
    </source>
</evidence>
<accession>A0A2H0V5U0</accession>
<evidence type="ECO:0000313" key="1">
    <source>
        <dbReference type="EMBL" id="PIR94453.1"/>
    </source>
</evidence>
<reference evidence="2" key="1">
    <citation type="submission" date="2017-09" db="EMBL/GenBank/DDBJ databases">
        <title>Depth-based differentiation of microbial function through sediment-hosted aquifers and enrichment of novel symbionts in the deep terrestrial subsurface.</title>
        <authorList>
            <person name="Probst A.J."/>
            <person name="Ladd B."/>
            <person name="Jarett J.K."/>
            <person name="Geller-Mcgrath D.E."/>
            <person name="Sieber C.M.K."/>
            <person name="Emerson J.B."/>
            <person name="Anantharaman K."/>
            <person name="Thomas B.C."/>
            <person name="Malmstrom R."/>
            <person name="Stieglmeier M."/>
            <person name="Klingl A."/>
            <person name="Woyke T."/>
            <person name="Ryan C.M."/>
            <person name="Banfield J.F."/>
        </authorList>
    </citation>
    <scope>NUCLEOTIDE SEQUENCE [LARGE SCALE GENOMIC DNA]</scope>
</reference>
<comment type="caution">
    <text evidence="1">The sequence shown here is derived from an EMBL/GenBank/DDBJ whole genome shotgun (WGS) entry which is preliminary data.</text>
</comment>
<dbReference type="EMBL" id="PFAP01000005">
    <property type="protein sequence ID" value="PIR94453.1"/>
    <property type="molecule type" value="Genomic_DNA"/>
</dbReference>
<proteinExistence type="predicted"/>
<sequence length="103" mass="11864">MFKYRIEINDEYFERQACLETELEGTPELNDFLPIHLVGFDVILAARVLFVLNFLIIPGQDPQTPIVSVVINSREMDKLLHVASDFEDQNNIDTSSQFNMSED</sequence>
<dbReference type="Proteomes" id="UP000229901">
    <property type="component" value="Unassembled WGS sequence"/>
</dbReference>
<name>A0A2H0V5U0_9BACT</name>
<protein>
    <submittedName>
        <fullName evidence="1">Uncharacterized protein</fullName>
    </submittedName>
</protein>